<dbReference type="InterPro" id="IPR011250">
    <property type="entry name" value="OMP/PagP_B-barrel"/>
</dbReference>
<dbReference type="Proteomes" id="UP000220102">
    <property type="component" value="Unassembled WGS sequence"/>
</dbReference>
<comment type="caution">
    <text evidence="4">The sequence shown here is derived from an EMBL/GenBank/DDBJ whole genome shotgun (WGS) entry which is preliminary data.</text>
</comment>
<feature type="domain" description="Outer membrane protein beta-barrel" evidence="3">
    <location>
        <begin position="13"/>
        <end position="213"/>
    </location>
</feature>
<feature type="chain" id="PRO_5012540838" description="Outer membrane protein beta-barrel domain-containing protein" evidence="2">
    <location>
        <begin position="29"/>
        <end position="213"/>
    </location>
</feature>
<feature type="signal peptide" evidence="2">
    <location>
        <begin position="1"/>
        <end position="28"/>
    </location>
</feature>
<dbReference type="AlphaFoldDB" id="A0A2A8D0P1"/>
<sequence>MRAMLKRFATSALALAIIVLVGASPAHAQLGIAGGLNFESSDDISTSSADANFENSTGYHIGVVYDAGFGPVNIRPGFFYRKVGTYEFGNTTGGGAAGTIDISTFEVPVDVRLNLLVTPVITPYVLAGPMLTIPRSNVDGFGNGDDFDDFTEDMSLSANVGAGVQLNLPAVPFKLQPELRYEFGISEYVDTDAVEVSESPKFSAFSLRLNVIF</sequence>
<name>A0A2A8D0P1_9BACT</name>
<evidence type="ECO:0000313" key="4">
    <source>
        <dbReference type="EMBL" id="PEN14377.1"/>
    </source>
</evidence>
<dbReference type="EMBL" id="PDEQ01000002">
    <property type="protein sequence ID" value="PEN14377.1"/>
    <property type="molecule type" value="Genomic_DNA"/>
</dbReference>
<dbReference type="Pfam" id="PF13505">
    <property type="entry name" value="OMP_b-brl"/>
    <property type="match status" value="1"/>
</dbReference>
<accession>A0A2A8D0P1</accession>
<evidence type="ECO:0000259" key="3">
    <source>
        <dbReference type="Pfam" id="PF13505"/>
    </source>
</evidence>
<evidence type="ECO:0000256" key="2">
    <source>
        <dbReference type="SAM" id="SignalP"/>
    </source>
</evidence>
<dbReference type="OrthoDB" id="947434at2"/>
<dbReference type="RefSeq" id="WP_098074558.1">
    <property type="nucleotide sequence ID" value="NZ_PDEQ01000002.1"/>
</dbReference>
<proteinExistence type="predicted"/>
<dbReference type="Gene3D" id="2.40.160.20">
    <property type="match status" value="1"/>
</dbReference>
<evidence type="ECO:0000256" key="1">
    <source>
        <dbReference type="ARBA" id="ARBA00022729"/>
    </source>
</evidence>
<keyword evidence="5" id="KW-1185">Reference proteome</keyword>
<keyword evidence="1 2" id="KW-0732">Signal</keyword>
<gene>
    <name evidence="4" type="ORF">CRI94_04910</name>
</gene>
<dbReference type="SUPFAM" id="SSF56925">
    <property type="entry name" value="OMPA-like"/>
    <property type="match status" value="1"/>
</dbReference>
<protein>
    <recommendedName>
        <fullName evidence="3">Outer membrane protein beta-barrel domain-containing protein</fullName>
    </recommendedName>
</protein>
<evidence type="ECO:0000313" key="5">
    <source>
        <dbReference type="Proteomes" id="UP000220102"/>
    </source>
</evidence>
<organism evidence="4 5">
    <name type="scientific">Longibacter salinarum</name>
    <dbReference type="NCBI Taxonomy" id="1850348"/>
    <lineage>
        <taxon>Bacteria</taxon>
        <taxon>Pseudomonadati</taxon>
        <taxon>Rhodothermota</taxon>
        <taxon>Rhodothermia</taxon>
        <taxon>Rhodothermales</taxon>
        <taxon>Salisaetaceae</taxon>
        <taxon>Longibacter</taxon>
    </lineage>
</organism>
<reference evidence="4 5" key="1">
    <citation type="submission" date="2017-10" db="EMBL/GenBank/DDBJ databases">
        <title>Draft genome of Longibacter Salinarum.</title>
        <authorList>
            <person name="Goh K.M."/>
            <person name="Shamsir M.S."/>
            <person name="Lim S.W."/>
        </authorList>
    </citation>
    <scope>NUCLEOTIDE SEQUENCE [LARGE SCALE GENOMIC DNA]</scope>
    <source>
        <strain evidence="4 5">KCTC 52045</strain>
    </source>
</reference>
<dbReference type="InterPro" id="IPR027385">
    <property type="entry name" value="Beta-barrel_OMP"/>
</dbReference>